<dbReference type="SUPFAM" id="SSF52540">
    <property type="entry name" value="P-loop containing nucleoside triphosphate hydrolases"/>
    <property type="match status" value="1"/>
</dbReference>
<dbReference type="EMBL" id="CP136892">
    <property type="protein sequence ID" value="WOL02558.1"/>
    <property type="molecule type" value="Genomic_DNA"/>
</dbReference>
<dbReference type="PRINTS" id="PR01100">
    <property type="entry name" value="SHIKIMTKNASE"/>
</dbReference>
<dbReference type="Pfam" id="PF01202">
    <property type="entry name" value="SKI"/>
    <property type="match status" value="1"/>
</dbReference>
<name>A0AAQ3K8E5_9LILI</name>
<dbReference type="Proteomes" id="UP001327560">
    <property type="component" value="Chromosome 3"/>
</dbReference>
<dbReference type="InterPro" id="IPR027417">
    <property type="entry name" value="P-loop_NTPase"/>
</dbReference>
<dbReference type="GO" id="GO:0009507">
    <property type="term" value="C:chloroplast"/>
    <property type="evidence" value="ECO:0007669"/>
    <property type="project" value="UniProtKB-SubCell"/>
</dbReference>
<gene>
    <name evidence="4" type="ORF">Cni_G11277</name>
</gene>
<dbReference type="GO" id="GO:0005829">
    <property type="term" value="C:cytosol"/>
    <property type="evidence" value="ECO:0007669"/>
    <property type="project" value="TreeGrafter"/>
</dbReference>
<evidence type="ECO:0000313" key="5">
    <source>
        <dbReference type="Proteomes" id="UP001327560"/>
    </source>
</evidence>
<proteinExistence type="inferred from homology"/>
<accession>A0AAQ3K8E5</accession>
<dbReference type="FunFam" id="3.40.50.300:FF:001033">
    <property type="entry name" value="Shikimate kinase 2, chloroplastic"/>
    <property type="match status" value="1"/>
</dbReference>
<evidence type="ECO:0000256" key="1">
    <source>
        <dbReference type="ARBA" id="ARBA00004229"/>
    </source>
</evidence>
<evidence type="ECO:0008006" key="6">
    <source>
        <dbReference type="Google" id="ProtNLM"/>
    </source>
</evidence>
<comment type="subcellular location">
    <subcellularLocation>
        <location evidence="1">Plastid</location>
        <location evidence="1">Chloroplast</location>
    </subcellularLocation>
</comment>
<comment type="similarity">
    <text evidence="2">Belongs to the shikimate kinase family.</text>
</comment>
<evidence type="ECO:0000313" key="4">
    <source>
        <dbReference type="EMBL" id="WOL02558.1"/>
    </source>
</evidence>
<dbReference type="Gene3D" id="3.40.50.300">
    <property type="entry name" value="P-loop containing nucleotide triphosphate hydrolases"/>
    <property type="match status" value="1"/>
</dbReference>
<protein>
    <recommendedName>
        <fullName evidence="6">Inactive shikimate kinase like 1, chloroplastic</fullName>
    </recommendedName>
</protein>
<dbReference type="AlphaFoldDB" id="A0AAQ3K8E5"/>
<dbReference type="InterPro" id="IPR000623">
    <property type="entry name" value="Shikimate_kinase/TSH1"/>
</dbReference>
<reference evidence="4 5" key="1">
    <citation type="submission" date="2023-10" db="EMBL/GenBank/DDBJ databases">
        <title>Chromosome-scale genome assembly provides insights into flower coloration mechanisms of Canna indica.</title>
        <authorList>
            <person name="Li C."/>
        </authorList>
    </citation>
    <scope>NUCLEOTIDE SEQUENCE [LARGE SCALE GENOMIC DNA]</scope>
    <source>
        <tissue evidence="4">Flower</tissue>
    </source>
</reference>
<dbReference type="PANTHER" id="PTHR21087">
    <property type="entry name" value="SHIKIMATE KINASE"/>
    <property type="match status" value="1"/>
</dbReference>
<dbReference type="HAMAP" id="MF_00109">
    <property type="entry name" value="Shikimate_kinase"/>
    <property type="match status" value="1"/>
</dbReference>
<dbReference type="PANTHER" id="PTHR21087:SF4">
    <property type="entry name" value="INACTIVE SHIKIMATE KINASE LIKE 1, CHLOROPLASTIC-RELATED"/>
    <property type="match status" value="1"/>
</dbReference>
<evidence type="ECO:0000256" key="2">
    <source>
        <dbReference type="ARBA" id="ARBA00006997"/>
    </source>
</evidence>
<evidence type="ECO:0000256" key="3">
    <source>
        <dbReference type="SAM" id="MobiDB-lite"/>
    </source>
</evidence>
<keyword evidence="5" id="KW-1185">Reference proteome</keyword>
<organism evidence="4 5">
    <name type="scientific">Canna indica</name>
    <name type="common">Indian-shot</name>
    <dbReference type="NCBI Taxonomy" id="4628"/>
    <lineage>
        <taxon>Eukaryota</taxon>
        <taxon>Viridiplantae</taxon>
        <taxon>Streptophyta</taxon>
        <taxon>Embryophyta</taxon>
        <taxon>Tracheophyta</taxon>
        <taxon>Spermatophyta</taxon>
        <taxon>Magnoliopsida</taxon>
        <taxon>Liliopsida</taxon>
        <taxon>Zingiberales</taxon>
        <taxon>Cannaceae</taxon>
        <taxon>Canna</taxon>
    </lineage>
</organism>
<feature type="region of interest" description="Disordered" evidence="3">
    <location>
        <begin position="42"/>
        <end position="64"/>
    </location>
</feature>
<dbReference type="InterPro" id="IPR031322">
    <property type="entry name" value="Shikimate/glucono_kinase"/>
</dbReference>
<sequence>MEIRAAATLATSHLFVPLNHAFPSSSVRVLSCSDLKHSVSVASTRPIPRPQSRKSTPAHGFSRAKMSVAAPESLIAAKKKAAEVLDDMRGTSIFLVGMNSTLKTDMGKILADSLRYYYFDSDSLVEQAAGGASAAKSYRVEDEKGFQESETEVLKQLSSMGRLVVCTGDGAVQSSINLSYIRYGISIWVDLPLDYLANELLMSEVSSPTTGITLESESFSKVLDELMQRYNELKEGFATADATVSLQKVASQLGYDDLTSVTPEDMALEVLNEIQRLTRVKKMMEEAGRPF</sequence>